<evidence type="ECO:0000256" key="1">
    <source>
        <dbReference type="ARBA" id="ARBA00004635"/>
    </source>
</evidence>
<keyword evidence="5" id="KW-0472">Membrane</keyword>
<proteinExistence type="inferred from homology"/>
<accession>A0ABX6S8M3</accession>
<name>A0ABX6S8M3_9BACI</name>
<dbReference type="NCBIfam" id="TIGR02887">
    <property type="entry name" value="spore_ger_x_C"/>
    <property type="match status" value="1"/>
</dbReference>
<evidence type="ECO:0000256" key="5">
    <source>
        <dbReference type="ARBA" id="ARBA00023136"/>
    </source>
</evidence>
<keyword evidence="6" id="KW-0564">Palmitate</keyword>
<sequence length="367" mass="42101">MSSQKRKIICCIFCSLSLLIFVLSGCNRGKIVDDIHMLSIIGFDKEDQDYIGTALYSDYTEQKQGKIYSLQGHEKNTKLILKDINNQSPKPIEIGKLQLLIFSRNLAKDSISHFVKTICRDPLIGSNLIIAVSEAPTEKILNNLTKEGNDYLPNLIEHNFKSGNVPVSNLQIFLFDYYGEGRDVSVPFINLNEHGKVEVDGYAVFKKDRLSLVLDQKEMLLYKILQARSMNGDMDFKVSKEQQEDLAVLTSIYGEKIESVSKLETEPKVTYNITLHGMVKDYPGWLDLRRKENYKLLTRQLEKQMNNDLSKLLLKFQDHEVDPLGVGDLVRAHRKKWNEEEFYETVYPKVTFDINLSIQLHQSGIGE</sequence>
<dbReference type="Proteomes" id="UP000515490">
    <property type="component" value="Chromosome"/>
</dbReference>
<dbReference type="PANTHER" id="PTHR35789">
    <property type="entry name" value="SPORE GERMINATION PROTEIN B3"/>
    <property type="match status" value="1"/>
</dbReference>
<dbReference type="RefSeq" id="WP_185653299.1">
    <property type="nucleotide sequence ID" value="NZ_CP055263.1"/>
</dbReference>
<evidence type="ECO:0000256" key="2">
    <source>
        <dbReference type="ARBA" id="ARBA00007886"/>
    </source>
</evidence>
<keyword evidence="4" id="KW-0732">Signal</keyword>
<feature type="domain" description="Spore germination GerAC-like C-terminal" evidence="8">
    <location>
        <begin position="200"/>
        <end position="364"/>
    </location>
</feature>
<evidence type="ECO:0000313" key="11">
    <source>
        <dbReference type="Proteomes" id="UP000515490"/>
    </source>
</evidence>
<dbReference type="InterPro" id="IPR046953">
    <property type="entry name" value="Spore_GerAC-like_C"/>
</dbReference>
<dbReference type="InterPro" id="IPR038501">
    <property type="entry name" value="Spore_GerAC_C_sf"/>
</dbReference>
<dbReference type="Pfam" id="PF05504">
    <property type="entry name" value="Spore_GerAC"/>
    <property type="match status" value="1"/>
</dbReference>
<evidence type="ECO:0000256" key="4">
    <source>
        <dbReference type="ARBA" id="ARBA00022729"/>
    </source>
</evidence>
<reference evidence="10 11" key="1">
    <citation type="submission" date="2020-06" db="EMBL/GenBank/DDBJ databases">
        <title>Metabacillus dokdonensis sp. nov., isolated from the rhizosphere of Elymus tsukushiensis, a plant native to the Dokdo Islands, Republic of Korea.</title>
        <authorList>
            <person name="Lee S.Y."/>
            <person name="Hwang Y.J."/>
            <person name="Son J.S."/>
            <person name="Ghim S.Y."/>
        </authorList>
    </citation>
    <scope>NUCLEOTIDE SEQUENCE [LARGE SCALE GENOMIC DNA]</scope>
    <source>
        <strain evidence="10 11">KUDC1714</strain>
    </source>
</reference>
<protein>
    <submittedName>
        <fullName evidence="10">Ger(X)C family spore germination protein</fullName>
    </submittedName>
</protein>
<keyword evidence="11" id="KW-1185">Reference proteome</keyword>
<feature type="domain" description="Spore germination protein N-terminal" evidence="9">
    <location>
        <begin position="30"/>
        <end position="190"/>
    </location>
</feature>
<evidence type="ECO:0000259" key="8">
    <source>
        <dbReference type="Pfam" id="PF05504"/>
    </source>
</evidence>
<evidence type="ECO:0000313" key="10">
    <source>
        <dbReference type="EMBL" id="QNF29972.1"/>
    </source>
</evidence>
<evidence type="ECO:0000256" key="6">
    <source>
        <dbReference type="ARBA" id="ARBA00023139"/>
    </source>
</evidence>
<dbReference type="PANTHER" id="PTHR35789:SF1">
    <property type="entry name" value="SPORE GERMINATION PROTEIN B3"/>
    <property type="match status" value="1"/>
</dbReference>
<dbReference type="Pfam" id="PF25198">
    <property type="entry name" value="Spore_GerAC_N"/>
    <property type="match status" value="1"/>
</dbReference>
<dbReference type="InterPro" id="IPR057336">
    <property type="entry name" value="GerAC_N"/>
</dbReference>
<evidence type="ECO:0000256" key="3">
    <source>
        <dbReference type="ARBA" id="ARBA00022544"/>
    </source>
</evidence>
<gene>
    <name evidence="10" type="ORF">HUW50_22275</name>
</gene>
<keyword evidence="7" id="KW-0449">Lipoprotein</keyword>
<comment type="similarity">
    <text evidence="2">Belongs to the GerABKC lipoprotein family.</text>
</comment>
<dbReference type="EMBL" id="CP055263">
    <property type="protein sequence ID" value="QNF29972.1"/>
    <property type="molecule type" value="Genomic_DNA"/>
</dbReference>
<organism evidence="10 11">
    <name type="scientific">Metabacillus elymi</name>
    <dbReference type="NCBI Taxonomy" id="2745198"/>
    <lineage>
        <taxon>Bacteria</taxon>
        <taxon>Bacillati</taxon>
        <taxon>Bacillota</taxon>
        <taxon>Bacilli</taxon>
        <taxon>Bacillales</taxon>
        <taxon>Bacillaceae</taxon>
        <taxon>Metabacillus</taxon>
    </lineage>
</organism>
<evidence type="ECO:0000259" key="9">
    <source>
        <dbReference type="Pfam" id="PF25198"/>
    </source>
</evidence>
<dbReference type="InterPro" id="IPR008844">
    <property type="entry name" value="Spore_GerAC-like"/>
</dbReference>
<comment type="subcellular location">
    <subcellularLocation>
        <location evidence="1">Membrane</location>
        <topology evidence="1">Lipid-anchor</topology>
    </subcellularLocation>
</comment>
<dbReference type="PROSITE" id="PS51257">
    <property type="entry name" value="PROKAR_LIPOPROTEIN"/>
    <property type="match status" value="1"/>
</dbReference>
<keyword evidence="3" id="KW-0309">Germination</keyword>
<dbReference type="Gene3D" id="3.30.300.210">
    <property type="entry name" value="Nutrient germinant receptor protein C, domain 3"/>
    <property type="match status" value="1"/>
</dbReference>
<evidence type="ECO:0000256" key="7">
    <source>
        <dbReference type="ARBA" id="ARBA00023288"/>
    </source>
</evidence>